<feature type="domain" description="AP-5 complex subunit zeta-1 C-terminal TPR" evidence="2">
    <location>
        <begin position="153"/>
        <end position="392"/>
    </location>
</feature>
<accession>A0AAD9MX87</accession>
<keyword evidence="4" id="KW-1185">Reference proteome</keyword>
<comment type="caution">
    <text evidence="3">The sequence shown here is derived from an EMBL/GenBank/DDBJ whole genome shotgun (WGS) entry which is preliminary data.</text>
</comment>
<dbReference type="AlphaFoldDB" id="A0AAD9MX87"/>
<evidence type="ECO:0000313" key="3">
    <source>
        <dbReference type="EMBL" id="KAK2147518.1"/>
    </source>
</evidence>
<dbReference type="Pfam" id="PF25154">
    <property type="entry name" value="TPR_AP5Z1_C"/>
    <property type="match status" value="1"/>
</dbReference>
<feature type="region of interest" description="Disordered" evidence="1">
    <location>
        <begin position="398"/>
        <end position="458"/>
    </location>
</feature>
<dbReference type="PANTHER" id="PTHR46488:SF1">
    <property type="entry name" value="AP-5 COMPLEX SUBUNIT ZETA-1"/>
    <property type="match status" value="1"/>
</dbReference>
<dbReference type="InterPro" id="IPR056856">
    <property type="entry name" value="TPR_AP5Z1_C"/>
</dbReference>
<dbReference type="PANTHER" id="PTHR46488">
    <property type="entry name" value="AP-5 COMPLEX SUBUNIT ZETA-1"/>
    <property type="match status" value="1"/>
</dbReference>
<evidence type="ECO:0000259" key="2">
    <source>
        <dbReference type="Pfam" id="PF25154"/>
    </source>
</evidence>
<dbReference type="InterPro" id="IPR028222">
    <property type="entry name" value="AP5Z1"/>
</dbReference>
<reference evidence="3" key="1">
    <citation type="journal article" date="2023" name="Mol. Biol. Evol.">
        <title>Third-Generation Sequencing Reveals the Adaptive Role of the Epigenome in Three Deep-Sea Polychaetes.</title>
        <authorList>
            <person name="Perez M."/>
            <person name="Aroh O."/>
            <person name="Sun Y."/>
            <person name="Lan Y."/>
            <person name="Juniper S.K."/>
            <person name="Young C.R."/>
            <person name="Angers B."/>
            <person name="Qian P.Y."/>
        </authorList>
    </citation>
    <scope>NUCLEOTIDE SEQUENCE</scope>
    <source>
        <strain evidence="3">R07B-5</strain>
    </source>
</reference>
<evidence type="ECO:0000313" key="4">
    <source>
        <dbReference type="Proteomes" id="UP001209878"/>
    </source>
</evidence>
<gene>
    <name evidence="3" type="ORF">NP493_3430g00001</name>
</gene>
<organism evidence="3 4">
    <name type="scientific">Ridgeia piscesae</name>
    <name type="common">Tubeworm</name>
    <dbReference type="NCBI Taxonomy" id="27915"/>
    <lineage>
        <taxon>Eukaryota</taxon>
        <taxon>Metazoa</taxon>
        <taxon>Spiralia</taxon>
        <taxon>Lophotrochozoa</taxon>
        <taxon>Annelida</taxon>
        <taxon>Polychaeta</taxon>
        <taxon>Sedentaria</taxon>
        <taxon>Canalipalpata</taxon>
        <taxon>Sabellida</taxon>
        <taxon>Siboglinidae</taxon>
        <taxon>Ridgeia</taxon>
    </lineage>
</organism>
<sequence length="458" mass="50476">MVTPAVTLSLHYSGQCSWCHLQWHCPYTTQVSAHGDTCSDIVPTLLSDIVPTLLRSVLVVTPAVTLSLHYSGQCSWCHLQWHCPYTTQVSAHGDTCSGIVPTLLSGIVPTLLMSVLMVTPAVALSLHYSGQCSWCHLQWHCPYTTQVSAHGDTCSGIVPTLLSVFFGACVETGSCEVASRLVPVILERAGLLFGSQQHQLQISKTLGEGLLLLFRMYPSILMEQWEEVREYVGNSGNVANREEFFTHVVWSVGEYLTPSYNVHCTPDVMAKLYETLEILAYEISRSRHSSKSTETPVFSARLCSVLMTAVAKLGARLQDLIPRAILCLTKLGGQGSQEDVSLKALAERAVELIGLLQLPNVAALILNPPAHLKSAGWHTDGSTLPAILRVTSMHLQHQGDGEWREGDCKDNKWRKNNRKHDMQEGDRGESDSGEGGRDKGTGDERIDATEERRMEERK</sequence>
<dbReference type="EMBL" id="JAODUO010003419">
    <property type="protein sequence ID" value="KAK2147518.1"/>
    <property type="molecule type" value="Genomic_DNA"/>
</dbReference>
<dbReference type="GO" id="GO:0044599">
    <property type="term" value="C:AP-5 adaptor complex"/>
    <property type="evidence" value="ECO:0007669"/>
    <property type="project" value="InterPro"/>
</dbReference>
<protein>
    <recommendedName>
        <fullName evidence="2">AP-5 complex subunit zeta-1 C-terminal TPR domain-containing protein</fullName>
    </recommendedName>
</protein>
<proteinExistence type="predicted"/>
<dbReference type="Proteomes" id="UP001209878">
    <property type="component" value="Unassembled WGS sequence"/>
</dbReference>
<name>A0AAD9MX87_RIDPI</name>
<evidence type="ECO:0000256" key="1">
    <source>
        <dbReference type="SAM" id="MobiDB-lite"/>
    </source>
</evidence>